<evidence type="ECO:0000313" key="2">
    <source>
        <dbReference type="Proteomes" id="UP001066276"/>
    </source>
</evidence>
<evidence type="ECO:0000313" key="1">
    <source>
        <dbReference type="EMBL" id="KAJ1126125.1"/>
    </source>
</evidence>
<proteinExistence type="predicted"/>
<organism evidence="1 2">
    <name type="scientific">Pleurodeles waltl</name>
    <name type="common">Iberian ribbed newt</name>
    <dbReference type="NCBI Taxonomy" id="8319"/>
    <lineage>
        <taxon>Eukaryota</taxon>
        <taxon>Metazoa</taxon>
        <taxon>Chordata</taxon>
        <taxon>Craniata</taxon>
        <taxon>Vertebrata</taxon>
        <taxon>Euteleostomi</taxon>
        <taxon>Amphibia</taxon>
        <taxon>Batrachia</taxon>
        <taxon>Caudata</taxon>
        <taxon>Salamandroidea</taxon>
        <taxon>Salamandridae</taxon>
        <taxon>Pleurodelinae</taxon>
        <taxon>Pleurodeles</taxon>
    </lineage>
</organism>
<dbReference type="AlphaFoldDB" id="A0AAV7PLA0"/>
<sequence length="104" mass="11692">MQDAFGCERPEPKRPFRYQLMLVLLALPDSWHEDEPVTGKGGQEGKLPLLHAGKFLKRYVPGSVKEEIALRSWVITLVGESATLYEGYLGSCMHSQAQLFEKGK</sequence>
<reference evidence="1" key="1">
    <citation type="journal article" date="2022" name="bioRxiv">
        <title>Sequencing and chromosome-scale assembly of the giantPleurodeles waltlgenome.</title>
        <authorList>
            <person name="Brown T."/>
            <person name="Elewa A."/>
            <person name="Iarovenko S."/>
            <person name="Subramanian E."/>
            <person name="Araus A.J."/>
            <person name="Petzold A."/>
            <person name="Susuki M."/>
            <person name="Suzuki K.-i.T."/>
            <person name="Hayashi T."/>
            <person name="Toyoda A."/>
            <person name="Oliveira C."/>
            <person name="Osipova E."/>
            <person name="Leigh N.D."/>
            <person name="Simon A."/>
            <person name="Yun M.H."/>
        </authorList>
    </citation>
    <scope>NUCLEOTIDE SEQUENCE</scope>
    <source>
        <strain evidence="1">20211129_DDA</strain>
        <tissue evidence="1">Liver</tissue>
    </source>
</reference>
<gene>
    <name evidence="1" type="ORF">NDU88_004534</name>
</gene>
<comment type="caution">
    <text evidence="1">The sequence shown here is derived from an EMBL/GenBank/DDBJ whole genome shotgun (WGS) entry which is preliminary data.</text>
</comment>
<accession>A0AAV7PLA0</accession>
<protein>
    <submittedName>
        <fullName evidence="1">Uncharacterized protein</fullName>
    </submittedName>
</protein>
<dbReference type="Proteomes" id="UP001066276">
    <property type="component" value="Chromosome 7"/>
</dbReference>
<dbReference type="EMBL" id="JANPWB010000011">
    <property type="protein sequence ID" value="KAJ1126125.1"/>
    <property type="molecule type" value="Genomic_DNA"/>
</dbReference>
<keyword evidence="2" id="KW-1185">Reference proteome</keyword>
<name>A0AAV7PLA0_PLEWA</name>